<feature type="binding site" evidence="11">
    <location>
        <position position="109"/>
    </location>
    <ligand>
        <name>Zn(2+)</name>
        <dbReference type="ChEBI" id="CHEBI:29105"/>
    </ligand>
</feature>
<organism evidence="14 15">
    <name type="scientific">Candidatus Dormiibacter inghamiae</name>
    <dbReference type="NCBI Taxonomy" id="3127013"/>
    <lineage>
        <taxon>Bacteria</taxon>
        <taxon>Bacillati</taxon>
        <taxon>Candidatus Dormiibacterota</taxon>
        <taxon>Candidatus Dormibacteria</taxon>
        <taxon>Candidatus Dormibacterales</taxon>
        <taxon>Candidatus Dormibacteraceae</taxon>
        <taxon>Candidatus Dormiibacter</taxon>
    </lineage>
</organism>
<dbReference type="InterPro" id="IPR033910">
    <property type="entry name" value="GluRS_core"/>
</dbReference>
<evidence type="ECO:0000259" key="12">
    <source>
        <dbReference type="Pfam" id="PF00749"/>
    </source>
</evidence>
<dbReference type="EMBL" id="JAEKNQ010000010">
    <property type="protein sequence ID" value="MBJ7601882.1"/>
    <property type="molecule type" value="Genomic_DNA"/>
</dbReference>
<evidence type="ECO:0000256" key="4">
    <source>
        <dbReference type="ARBA" id="ARBA00022490"/>
    </source>
</evidence>
<comment type="similarity">
    <text evidence="2 11">Belongs to the class-I aminoacyl-tRNA synthetase family. Glutamate--tRNA ligase type 1 subfamily.</text>
</comment>
<feature type="short sequence motif" description="'KMSKS' region" evidence="11">
    <location>
        <begin position="249"/>
        <end position="253"/>
    </location>
</feature>
<evidence type="ECO:0000256" key="11">
    <source>
        <dbReference type="HAMAP-Rule" id="MF_00022"/>
    </source>
</evidence>
<dbReference type="InterPro" id="IPR045462">
    <property type="entry name" value="aa-tRNA-synth_I_cd-bd"/>
</dbReference>
<dbReference type="NCBIfam" id="TIGR00464">
    <property type="entry name" value="gltX_bact"/>
    <property type="match status" value="1"/>
</dbReference>
<feature type="binding site" evidence="11">
    <location>
        <position position="252"/>
    </location>
    <ligand>
        <name>ATP</name>
        <dbReference type="ChEBI" id="CHEBI:30616"/>
    </ligand>
</feature>
<dbReference type="Gene3D" id="3.40.50.620">
    <property type="entry name" value="HUPs"/>
    <property type="match status" value="1"/>
</dbReference>
<dbReference type="Proteomes" id="UP000620075">
    <property type="component" value="Unassembled WGS sequence"/>
</dbReference>
<dbReference type="InterPro" id="IPR020058">
    <property type="entry name" value="Glu/Gln-tRNA-synth_Ib_cat-dom"/>
</dbReference>
<dbReference type="InterPro" id="IPR014729">
    <property type="entry name" value="Rossmann-like_a/b/a_fold"/>
</dbReference>
<dbReference type="PANTHER" id="PTHR43311:SF2">
    <property type="entry name" value="GLUTAMATE--TRNA LIGASE, MITOCHONDRIAL-RELATED"/>
    <property type="match status" value="1"/>
</dbReference>
<dbReference type="GO" id="GO:0000049">
    <property type="term" value="F:tRNA binding"/>
    <property type="evidence" value="ECO:0007669"/>
    <property type="project" value="InterPro"/>
</dbReference>
<comment type="subcellular location">
    <subcellularLocation>
        <location evidence="1 11">Cytoplasm</location>
    </subcellularLocation>
</comment>
<dbReference type="GO" id="GO:0005524">
    <property type="term" value="F:ATP binding"/>
    <property type="evidence" value="ECO:0007669"/>
    <property type="project" value="UniProtKB-UniRule"/>
</dbReference>
<evidence type="ECO:0000313" key="14">
    <source>
        <dbReference type="EMBL" id="MBJ7601882.1"/>
    </source>
</evidence>
<keyword evidence="11" id="KW-0479">Metal-binding</keyword>
<dbReference type="InterPro" id="IPR049940">
    <property type="entry name" value="GluQ/Sye"/>
</dbReference>
<comment type="cofactor">
    <cofactor evidence="11">
        <name>Zn(2+)</name>
        <dbReference type="ChEBI" id="CHEBI:29105"/>
    </cofactor>
    <text evidence="11">Binds 1 zinc ion per subunit.</text>
</comment>
<dbReference type="CDD" id="cd00808">
    <property type="entry name" value="GluRS_core"/>
    <property type="match status" value="1"/>
</dbReference>
<evidence type="ECO:0000259" key="13">
    <source>
        <dbReference type="Pfam" id="PF19269"/>
    </source>
</evidence>
<evidence type="ECO:0000256" key="2">
    <source>
        <dbReference type="ARBA" id="ARBA00007894"/>
    </source>
</evidence>
<evidence type="ECO:0000256" key="6">
    <source>
        <dbReference type="ARBA" id="ARBA00022741"/>
    </source>
</evidence>
<dbReference type="GO" id="GO:0004818">
    <property type="term" value="F:glutamate-tRNA ligase activity"/>
    <property type="evidence" value="ECO:0007669"/>
    <property type="project" value="UniProtKB-UniRule"/>
</dbReference>
<feature type="binding site" evidence="11">
    <location>
        <position position="148"/>
    </location>
    <ligand>
        <name>Zn(2+)</name>
        <dbReference type="ChEBI" id="CHEBI:29105"/>
    </ligand>
</feature>
<dbReference type="InterPro" id="IPR004527">
    <property type="entry name" value="Glu-tRNA-ligase_bac/mito"/>
</dbReference>
<dbReference type="InterPro" id="IPR000924">
    <property type="entry name" value="Glu/Gln-tRNA-synth"/>
</dbReference>
<feature type="binding site" evidence="11">
    <location>
        <position position="136"/>
    </location>
    <ligand>
        <name>Zn(2+)</name>
        <dbReference type="ChEBI" id="CHEBI:29105"/>
    </ligand>
</feature>
<evidence type="ECO:0000313" key="15">
    <source>
        <dbReference type="Proteomes" id="UP000620075"/>
    </source>
</evidence>
<evidence type="ECO:0000256" key="8">
    <source>
        <dbReference type="ARBA" id="ARBA00022917"/>
    </source>
</evidence>
<name>A0A934NGA6_9BACT</name>
<accession>A0A934NGA6</accession>
<gene>
    <name evidence="11" type="primary">gltX</name>
    <name evidence="14" type="ORF">JF888_01580</name>
</gene>
<feature type="binding site" evidence="11">
    <location>
        <position position="111"/>
    </location>
    <ligand>
        <name>Zn(2+)</name>
        <dbReference type="ChEBI" id="CHEBI:29105"/>
    </ligand>
</feature>
<evidence type="ECO:0000256" key="7">
    <source>
        <dbReference type="ARBA" id="ARBA00022840"/>
    </source>
</evidence>
<feature type="domain" description="Glutamyl/glutaminyl-tRNA synthetase class Ib catalytic" evidence="12">
    <location>
        <begin position="6"/>
        <end position="319"/>
    </location>
</feature>
<dbReference type="EC" id="6.1.1.17" evidence="11"/>
<evidence type="ECO:0000256" key="10">
    <source>
        <dbReference type="ARBA" id="ARBA00048351"/>
    </source>
</evidence>
<comment type="subunit">
    <text evidence="3 11">Monomer.</text>
</comment>
<dbReference type="GO" id="GO:0006424">
    <property type="term" value="P:glutamyl-tRNA aminoacylation"/>
    <property type="evidence" value="ECO:0007669"/>
    <property type="project" value="UniProtKB-UniRule"/>
</dbReference>
<dbReference type="PRINTS" id="PR00987">
    <property type="entry name" value="TRNASYNTHGLU"/>
</dbReference>
<dbReference type="GO" id="GO:0005829">
    <property type="term" value="C:cytosol"/>
    <property type="evidence" value="ECO:0007669"/>
    <property type="project" value="TreeGrafter"/>
</dbReference>
<dbReference type="PANTHER" id="PTHR43311">
    <property type="entry name" value="GLUTAMATE--TRNA LIGASE"/>
    <property type="match status" value="1"/>
</dbReference>
<dbReference type="GO" id="GO:0008270">
    <property type="term" value="F:zinc ion binding"/>
    <property type="evidence" value="ECO:0007669"/>
    <property type="project" value="UniProtKB-UniRule"/>
</dbReference>
<evidence type="ECO:0000256" key="5">
    <source>
        <dbReference type="ARBA" id="ARBA00022598"/>
    </source>
</evidence>
<feature type="short sequence motif" description="'HIGH' region" evidence="11">
    <location>
        <begin position="12"/>
        <end position="22"/>
    </location>
</feature>
<comment type="catalytic activity">
    <reaction evidence="10 11">
        <text>tRNA(Glu) + L-glutamate + ATP = L-glutamyl-tRNA(Glu) + AMP + diphosphate</text>
        <dbReference type="Rhea" id="RHEA:23540"/>
        <dbReference type="Rhea" id="RHEA-COMP:9663"/>
        <dbReference type="Rhea" id="RHEA-COMP:9680"/>
        <dbReference type="ChEBI" id="CHEBI:29985"/>
        <dbReference type="ChEBI" id="CHEBI:30616"/>
        <dbReference type="ChEBI" id="CHEBI:33019"/>
        <dbReference type="ChEBI" id="CHEBI:78442"/>
        <dbReference type="ChEBI" id="CHEBI:78520"/>
        <dbReference type="ChEBI" id="CHEBI:456215"/>
        <dbReference type="EC" id="6.1.1.17"/>
    </reaction>
</comment>
<keyword evidence="7 11" id="KW-0067">ATP-binding</keyword>
<sequence length="463" mass="52302">MSAPPVRVRIAPSPTGYVHLGTAHTALFNLLFARQRGGSFVLRLDDTDLERNRPEYEAAVYEGLHWLNLSWDEGPDLGGAHGPYRQSERLEIYKQAAAQLLAAKSAYRCYCTREELQAERKEAERQKVPYRYSRRCLQDPPADYRSRDFTVRLQVPETGFTSFSDLIRGEVQFENALLGDPVIVKSNGYPTYNFASPVDDALMEVTHILRGDEHLSNTPIQLLVADALGRPRPQAFAHLPVITGKDRKKLSKRLHPETRLSYFQQLGYLPEAMLNYLALLGWNSGTEQEVFSLAELTEVFDLSRVQHAAAMFDWEKLDWLNGHYIRSLSDAELARRLRPYLPSLSETVIRQAAPALKGRLARLSQAEELLGYLTQPPARPDLTADQERMVAKAASALTELNDWTPASIELALEAVRQAHEWSRGRFFSPLRWCVAGKVSPPLHHTLALLGKDEALRRLRGVPA</sequence>
<dbReference type="Pfam" id="PF19269">
    <property type="entry name" value="Anticodon_2"/>
    <property type="match status" value="1"/>
</dbReference>
<dbReference type="SUPFAM" id="SSF48163">
    <property type="entry name" value="An anticodon-binding domain of class I aminoacyl-tRNA synthetases"/>
    <property type="match status" value="1"/>
</dbReference>
<dbReference type="HAMAP" id="MF_00022">
    <property type="entry name" value="Glu_tRNA_synth_type1"/>
    <property type="match status" value="1"/>
</dbReference>
<dbReference type="SUPFAM" id="SSF52374">
    <property type="entry name" value="Nucleotidylyl transferase"/>
    <property type="match status" value="1"/>
</dbReference>
<evidence type="ECO:0000256" key="1">
    <source>
        <dbReference type="ARBA" id="ARBA00004496"/>
    </source>
</evidence>
<dbReference type="RefSeq" id="WP_338176263.1">
    <property type="nucleotide sequence ID" value="NZ_JAEKNQ010000010.1"/>
</dbReference>
<proteinExistence type="inferred from homology"/>
<dbReference type="Gene3D" id="1.10.10.350">
    <property type="match status" value="1"/>
</dbReference>
<comment type="function">
    <text evidence="11">Catalyzes the attachment of glutamate to tRNA(Glu) in a two-step reaction: glutamate is first activated by ATP to form Glu-AMP and then transferred to the acceptor end of tRNA(Glu).</text>
</comment>
<evidence type="ECO:0000256" key="3">
    <source>
        <dbReference type="ARBA" id="ARBA00011245"/>
    </source>
</evidence>
<dbReference type="InterPro" id="IPR008925">
    <property type="entry name" value="aa_tRNA-synth_I_cd-bd_sf"/>
</dbReference>
<dbReference type="AlphaFoldDB" id="A0A934NGA6"/>
<dbReference type="InterPro" id="IPR001412">
    <property type="entry name" value="aa-tRNA-synth_I_CS"/>
</dbReference>
<keyword evidence="11" id="KW-0862">Zinc</keyword>
<keyword evidence="8 11" id="KW-0648">Protein biosynthesis</keyword>
<feature type="domain" description="Aminoacyl-tRNA synthetase class I anticodon-binding" evidence="13">
    <location>
        <begin position="332"/>
        <end position="459"/>
    </location>
</feature>
<reference evidence="14 15" key="1">
    <citation type="submission" date="2020-10" db="EMBL/GenBank/DDBJ databases">
        <title>Ca. Dormibacterota MAGs.</title>
        <authorList>
            <person name="Montgomery K."/>
        </authorList>
    </citation>
    <scope>NUCLEOTIDE SEQUENCE [LARGE SCALE GENOMIC DNA]</scope>
    <source>
        <strain evidence="14">SC8811_S16_3</strain>
    </source>
</reference>
<keyword evidence="9 11" id="KW-0030">Aminoacyl-tRNA synthetase</keyword>
<protein>
    <recommendedName>
        <fullName evidence="11">Glutamate--tRNA ligase</fullName>
        <ecNumber evidence="11">6.1.1.17</ecNumber>
    </recommendedName>
    <alternativeName>
        <fullName evidence="11">Glutamyl-tRNA synthetase</fullName>
        <shortName evidence="11">GluRS</shortName>
    </alternativeName>
</protein>
<dbReference type="Pfam" id="PF00749">
    <property type="entry name" value="tRNA-synt_1c"/>
    <property type="match status" value="1"/>
</dbReference>
<keyword evidence="5 11" id="KW-0436">Ligase</keyword>
<keyword evidence="4 11" id="KW-0963">Cytoplasm</keyword>
<evidence type="ECO:0000256" key="9">
    <source>
        <dbReference type="ARBA" id="ARBA00023146"/>
    </source>
</evidence>
<keyword evidence="6 11" id="KW-0547">Nucleotide-binding</keyword>
<dbReference type="FunFam" id="3.40.50.620:FF:000007">
    <property type="entry name" value="Glutamate--tRNA ligase"/>
    <property type="match status" value="1"/>
</dbReference>
<dbReference type="InterPro" id="IPR020751">
    <property type="entry name" value="aa-tRNA-synth_I_codon-bd_sub2"/>
</dbReference>
<comment type="caution">
    <text evidence="14">The sequence shown here is derived from an EMBL/GenBank/DDBJ whole genome shotgun (WGS) entry which is preliminary data.</text>
</comment>
<dbReference type="PROSITE" id="PS00178">
    <property type="entry name" value="AA_TRNA_LIGASE_I"/>
    <property type="match status" value="1"/>
</dbReference>